<accession>A0ABM7VZF7</accession>
<feature type="domain" description="EAL" evidence="2">
    <location>
        <begin position="273"/>
        <end position="526"/>
    </location>
</feature>
<protein>
    <submittedName>
        <fullName evidence="3">Cyclic diguanylate phosphodiesterase</fullName>
    </submittedName>
</protein>
<proteinExistence type="predicted"/>
<dbReference type="InterPro" id="IPR035919">
    <property type="entry name" value="EAL_sf"/>
</dbReference>
<dbReference type="CDD" id="cd01948">
    <property type="entry name" value="EAL"/>
    <property type="match status" value="1"/>
</dbReference>
<dbReference type="PROSITE" id="PS50883">
    <property type="entry name" value="EAL"/>
    <property type="match status" value="1"/>
</dbReference>
<keyword evidence="1" id="KW-0472">Membrane</keyword>
<gene>
    <name evidence="3" type="primary">ycgG</name>
    <name evidence="3" type="ORF">PDTA9734_40810</name>
</gene>
<dbReference type="PANTHER" id="PTHR33121">
    <property type="entry name" value="CYCLIC DI-GMP PHOSPHODIESTERASE PDEF"/>
    <property type="match status" value="1"/>
</dbReference>
<keyword evidence="4" id="KW-1185">Reference proteome</keyword>
<organism evidence="3 4">
    <name type="scientific">Phytobacter diazotrophicus</name>
    <dbReference type="NCBI Taxonomy" id="395631"/>
    <lineage>
        <taxon>Bacteria</taxon>
        <taxon>Pseudomonadati</taxon>
        <taxon>Pseudomonadota</taxon>
        <taxon>Gammaproteobacteria</taxon>
        <taxon>Enterobacterales</taxon>
        <taxon>Enterobacteriaceae</taxon>
        <taxon>Phytobacter</taxon>
    </lineage>
</organism>
<dbReference type="Proteomes" id="UP001320460">
    <property type="component" value="Chromosome"/>
</dbReference>
<dbReference type="Pfam" id="PF00563">
    <property type="entry name" value="EAL"/>
    <property type="match status" value="1"/>
</dbReference>
<sequence>MPNLIKAATLFSQLQQKTYFGFVVMTGTVKLIAAVFLSLVLLASGLSLIAMHQLHSERENARVAAQSILAYTEELLGEASDAAKSSLQAQQVICSGSLSREQAFLLNHFPHIQAISFVQGDTIGCSSLTAAQRKIIPQRLFSHIGTTEAPVETLLFDMPTLYYLANIQNNTLLVNISASFINNAFNLDGVEGNMYLQIGGAQVWSDGSIIYASGDNEHFMHLRSATFPISVAWQYPVAIPLYRFIAENTSILAFALLVSTMCGYLFWRLMGYFTSPFQTLQQAITQRQIHPFYQPFFKGDTGKIAGFEVLARWKHPTYGYVSPDIFIPLAEQHHLIGPLTRLLMQQITADFQKAIHHFPDGLYICINISAQNCLDPHFEIDISDMMHNLEAKKRHIVVEVTERHPLHVTPQLNEWLAALRRANISVALDDFGTGYSNLAYICALQPEFLKIDKMFVSQIDNNTDTRLVESVIDLAKKMRLKVIAEGVETQAQVDYLRAKNVDFMQGYYFCRPLPAEDFIKRMRLEVSAVSSPA</sequence>
<evidence type="ECO:0000313" key="4">
    <source>
        <dbReference type="Proteomes" id="UP001320460"/>
    </source>
</evidence>
<dbReference type="SMART" id="SM00052">
    <property type="entry name" value="EAL"/>
    <property type="match status" value="1"/>
</dbReference>
<dbReference type="PANTHER" id="PTHR33121:SF81">
    <property type="entry name" value="CYCLIC DI-GMP PHOSPHODIESTERASE PDEB-RELATED"/>
    <property type="match status" value="1"/>
</dbReference>
<dbReference type="EMBL" id="AP025334">
    <property type="protein sequence ID" value="BDD52594.1"/>
    <property type="molecule type" value="Genomic_DNA"/>
</dbReference>
<feature type="transmembrane region" description="Helical" evidence="1">
    <location>
        <begin position="20"/>
        <end position="49"/>
    </location>
</feature>
<dbReference type="Gene3D" id="3.20.20.450">
    <property type="entry name" value="EAL domain"/>
    <property type="match status" value="1"/>
</dbReference>
<keyword evidence="1" id="KW-1133">Transmembrane helix</keyword>
<evidence type="ECO:0000313" key="3">
    <source>
        <dbReference type="EMBL" id="BDD52594.1"/>
    </source>
</evidence>
<dbReference type="SUPFAM" id="SSF141868">
    <property type="entry name" value="EAL domain-like"/>
    <property type="match status" value="1"/>
</dbReference>
<name>A0ABM7VZF7_9ENTR</name>
<dbReference type="InterPro" id="IPR001633">
    <property type="entry name" value="EAL_dom"/>
</dbReference>
<keyword evidence="1" id="KW-0812">Transmembrane</keyword>
<dbReference type="InterPro" id="IPR050706">
    <property type="entry name" value="Cyclic-di-GMP_PDE-like"/>
</dbReference>
<evidence type="ECO:0000256" key="1">
    <source>
        <dbReference type="SAM" id="Phobius"/>
    </source>
</evidence>
<evidence type="ECO:0000259" key="2">
    <source>
        <dbReference type="PROSITE" id="PS50883"/>
    </source>
</evidence>
<reference evidence="3 4" key="1">
    <citation type="submission" date="2021-12" db="EMBL/GenBank/DDBJ databases">
        <title>Complete genome sequence of Phytobacter diazotrophicus TA9734.</title>
        <authorList>
            <person name="Kubota H."/>
            <person name="Nakayama Y."/>
            <person name="Ariyoshi T."/>
        </authorList>
    </citation>
    <scope>NUCLEOTIDE SEQUENCE [LARGE SCALE GENOMIC DNA]</scope>
    <source>
        <strain evidence="3 4">TA9734</strain>
    </source>
</reference>
<dbReference type="RefSeq" id="WP_125125168.1">
    <property type="nucleotide sequence ID" value="NZ_AP025334.1"/>
</dbReference>